<dbReference type="Gene3D" id="2.30.18.10">
    <property type="entry name" value="Transcription factor IIA (TFIIA), beta-barrel domain"/>
    <property type="match status" value="1"/>
</dbReference>
<feature type="domain" description="Transcription initiation factor IIA gamma subunit C-terminal" evidence="10">
    <location>
        <begin position="67"/>
        <end position="108"/>
    </location>
</feature>
<evidence type="ECO:0000256" key="2">
    <source>
        <dbReference type="ARBA" id="ARBA00007675"/>
    </source>
</evidence>
<dbReference type="PANTHER" id="PTHR10966">
    <property type="entry name" value="TRANSCRIPTION INITIATION FACTOR IIA SUBUNIT 2"/>
    <property type="match status" value="1"/>
</dbReference>
<organism evidence="11 12">
    <name type="scientific">Calocera cornea HHB12733</name>
    <dbReference type="NCBI Taxonomy" id="1353952"/>
    <lineage>
        <taxon>Eukaryota</taxon>
        <taxon>Fungi</taxon>
        <taxon>Dikarya</taxon>
        <taxon>Basidiomycota</taxon>
        <taxon>Agaricomycotina</taxon>
        <taxon>Dacrymycetes</taxon>
        <taxon>Dacrymycetales</taxon>
        <taxon>Dacrymycetaceae</taxon>
        <taxon>Calocera</taxon>
    </lineage>
</organism>
<dbReference type="Pfam" id="PF02751">
    <property type="entry name" value="TFIIA_gamma_C"/>
    <property type="match status" value="1"/>
</dbReference>
<dbReference type="FunFam" id="1.10.287.190:FF:000001">
    <property type="entry name" value="Transcription initiation factor IIA subunit 2"/>
    <property type="match status" value="1"/>
</dbReference>
<reference evidence="11 12" key="1">
    <citation type="journal article" date="2016" name="Mol. Biol. Evol.">
        <title>Comparative Genomics of Early-Diverging Mushroom-Forming Fungi Provides Insights into the Origins of Lignocellulose Decay Capabilities.</title>
        <authorList>
            <person name="Nagy L.G."/>
            <person name="Riley R."/>
            <person name="Tritt A."/>
            <person name="Adam C."/>
            <person name="Daum C."/>
            <person name="Floudas D."/>
            <person name="Sun H."/>
            <person name="Yadav J.S."/>
            <person name="Pangilinan J."/>
            <person name="Larsson K.H."/>
            <person name="Matsuura K."/>
            <person name="Barry K."/>
            <person name="Labutti K."/>
            <person name="Kuo R."/>
            <person name="Ohm R.A."/>
            <person name="Bhattacharya S.S."/>
            <person name="Shirouzu T."/>
            <person name="Yoshinaga Y."/>
            <person name="Martin F.M."/>
            <person name="Grigoriev I.V."/>
            <person name="Hibbett D.S."/>
        </authorList>
    </citation>
    <scope>NUCLEOTIDE SEQUENCE [LARGE SCALE GENOMIC DNA]</scope>
    <source>
        <strain evidence="11 12">HHB12733</strain>
    </source>
</reference>
<keyword evidence="11" id="KW-0396">Initiation factor</keyword>
<evidence type="ECO:0000256" key="5">
    <source>
        <dbReference type="ARBA" id="ARBA00023163"/>
    </source>
</evidence>
<evidence type="ECO:0000313" key="11">
    <source>
        <dbReference type="EMBL" id="KZT53723.1"/>
    </source>
</evidence>
<dbReference type="CDD" id="cd10145">
    <property type="entry name" value="TFIIA_gamma_N"/>
    <property type="match status" value="1"/>
</dbReference>
<dbReference type="GO" id="GO:0006367">
    <property type="term" value="P:transcription initiation at RNA polymerase II promoter"/>
    <property type="evidence" value="ECO:0007669"/>
    <property type="project" value="InterPro"/>
</dbReference>
<dbReference type="STRING" id="1353952.A0A165DX66"/>
<evidence type="ECO:0000256" key="7">
    <source>
        <dbReference type="ARBA" id="ARBA00024733"/>
    </source>
</evidence>
<sequence length="126" mass="14296">MSFNRNEPKYYEFYRSASIGRALMDSLDELIQDGVITPQLAFKVLMQFDRATTETLSKHVKFKTSLKGHLSTYRLCDDVWTFFVRNPSFKIEGGELVQADRVKIIAVKSEQATAAEAKAKQPNNAS</sequence>
<dbReference type="EMBL" id="KV424030">
    <property type="protein sequence ID" value="KZT53723.1"/>
    <property type="molecule type" value="Genomic_DNA"/>
</dbReference>
<dbReference type="SUPFAM" id="SSF47396">
    <property type="entry name" value="Transcription factor IIA (TFIIA), alpha-helical domain"/>
    <property type="match status" value="1"/>
</dbReference>
<keyword evidence="12" id="KW-1185">Reference proteome</keyword>
<dbReference type="AlphaFoldDB" id="A0A165DX66"/>
<accession>A0A165DX66</accession>
<keyword evidence="5 8" id="KW-0804">Transcription</keyword>
<dbReference type="Proteomes" id="UP000076842">
    <property type="component" value="Unassembled WGS sequence"/>
</dbReference>
<dbReference type="InterPro" id="IPR003194">
    <property type="entry name" value="TFIIA_gsu"/>
</dbReference>
<keyword evidence="4 8" id="KW-0805">Transcription regulation</keyword>
<dbReference type="GO" id="GO:0005672">
    <property type="term" value="C:transcription factor TFIIA complex"/>
    <property type="evidence" value="ECO:0007669"/>
    <property type="project" value="InterPro"/>
</dbReference>
<evidence type="ECO:0000256" key="4">
    <source>
        <dbReference type="ARBA" id="ARBA00023015"/>
    </source>
</evidence>
<evidence type="ECO:0000259" key="10">
    <source>
        <dbReference type="Pfam" id="PF02751"/>
    </source>
</evidence>
<evidence type="ECO:0000259" key="9">
    <source>
        <dbReference type="Pfam" id="PF02268"/>
    </source>
</evidence>
<evidence type="ECO:0000313" key="12">
    <source>
        <dbReference type="Proteomes" id="UP000076842"/>
    </source>
</evidence>
<name>A0A165DX66_9BASI</name>
<keyword evidence="6 8" id="KW-0539">Nucleus</keyword>
<evidence type="ECO:0000256" key="3">
    <source>
        <dbReference type="ARBA" id="ARBA00019928"/>
    </source>
</evidence>
<dbReference type="InterPro" id="IPR015872">
    <property type="entry name" value="TFIIA_gsu_N"/>
</dbReference>
<dbReference type="FunCoup" id="A0A165DX66">
    <property type="interactions" value="201"/>
</dbReference>
<dbReference type="PIRSF" id="PIRSF009415">
    <property type="entry name" value="Hum_TFIIA_gamma"/>
    <property type="match status" value="1"/>
</dbReference>
<dbReference type="Pfam" id="PF02268">
    <property type="entry name" value="TFIIA_gamma_N"/>
    <property type="match status" value="1"/>
</dbReference>
<evidence type="ECO:0000256" key="8">
    <source>
        <dbReference type="PIRNR" id="PIRNR009415"/>
    </source>
</evidence>
<evidence type="ECO:0000256" key="6">
    <source>
        <dbReference type="ARBA" id="ARBA00023242"/>
    </source>
</evidence>
<comment type="subcellular location">
    <subcellularLocation>
        <location evidence="1 8">Nucleus</location>
    </subcellularLocation>
</comment>
<proteinExistence type="inferred from homology"/>
<comment type="function">
    <text evidence="7">TFIIA is a component of the transcription machinery of RNA polymerase II and plays an important role in transcriptional activation. TFIIA in a complex with TBP mediates transcriptional activity.</text>
</comment>
<dbReference type="Gene3D" id="1.10.287.190">
    <property type="entry name" value="Transcription factor IIA gamma subunit, alpha-helical domain"/>
    <property type="match status" value="1"/>
</dbReference>
<evidence type="ECO:0000256" key="1">
    <source>
        <dbReference type="ARBA" id="ARBA00004123"/>
    </source>
</evidence>
<dbReference type="SUPFAM" id="SSF50784">
    <property type="entry name" value="Transcription factor IIA (TFIIA), beta-barrel domain"/>
    <property type="match status" value="1"/>
</dbReference>
<gene>
    <name evidence="11" type="ORF">CALCODRAFT_439706</name>
</gene>
<comment type="similarity">
    <text evidence="2 8">Belongs to the TFIIA subunit 2 family.</text>
</comment>
<dbReference type="CDD" id="cd10014">
    <property type="entry name" value="TFIIA_gamma_C"/>
    <property type="match status" value="1"/>
</dbReference>
<protein>
    <recommendedName>
        <fullName evidence="3 8">Transcription initiation factor IIA subunit 2</fullName>
    </recommendedName>
</protein>
<dbReference type="InterPro" id="IPR015871">
    <property type="entry name" value="TFIIA_gsu_C"/>
</dbReference>
<dbReference type="OrthoDB" id="586585at2759"/>
<dbReference type="InterPro" id="IPR009088">
    <property type="entry name" value="TFIIA_b-brl"/>
</dbReference>
<keyword evidence="11" id="KW-0648">Protein biosynthesis</keyword>
<dbReference type="GO" id="GO:0003743">
    <property type="term" value="F:translation initiation factor activity"/>
    <property type="evidence" value="ECO:0007669"/>
    <property type="project" value="UniProtKB-KW"/>
</dbReference>
<feature type="domain" description="Transcription initiation factor IIA gamma subunit N-terminal" evidence="9">
    <location>
        <begin position="10"/>
        <end position="56"/>
    </location>
</feature>
<dbReference type="InterPro" id="IPR009083">
    <property type="entry name" value="TFIIA_a-hlx"/>
</dbReference>
<dbReference type="InParanoid" id="A0A165DX66"/>